<name>A0A6L8MKR1_9BURK</name>
<proteinExistence type="predicted"/>
<evidence type="ECO:0000259" key="1">
    <source>
        <dbReference type="Pfam" id="PF07811"/>
    </source>
</evidence>
<dbReference type="RefSeq" id="WP_161019384.1">
    <property type="nucleotide sequence ID" value="NZ_WWCP01000010.1"/>
</dbReference>
<dbReference type="EMBL" id="WWCP01000010">
    <property type="protein sequence ID" value="MYM82386.1"/>
    <property type="molecule type" value="Genomic_DNA"/>
</dbReference>
<evidence type="ECO:0000313" key="2">
    <source>
        <dbReference type="EMBL" id="MYM82386.1"/>
    </source>
</evidence>
<feature type="domain" description="TadE-like" evidence="1">
    <location>
        <begin position="15"/>
        <end position="56"/>
    </location>
</feature>
<evidence type="ECO:0000313" key="3">
    <source>
        <dbReference type="Proteomes" id="UP000474565"/>
    </source>
</evidence>
<gene>
    <name evidence="2" type="ORF">GTP44_10530</name>
</gene>
<dbReference type="Proteomes" id="UP000474565">
    <property type="component" value="Unassembled WGS sequence"/>
</dbReference>
<protein>
    <submittedName>
        <fullName evidence="2">Pilus assembly protein</fullName>
    </submittedName>
</protein>
<reference evidence="2 3" key="1">
    <citation type="submission" date="2019-12" db="EMBL/GenBank/DDBJ databases">
        <title>Novel species isolated from a subtropical stream in China.</title>
        <authorList>
            <person name="Lu H."/>
        </authorList>
    </citation>
    <scope>NUCLEOTIDE SEQUENCE [LARGE SCALE GENOMIC DNA]</scope>
    <source>
        <strain evidence="2 3">FT50W</strain>
    </source>
</reference>
<sequence length="212" mass="22674">MTARRPLPRRTRGRGLAAVEFALLLPVLLLLLIALVDIARALQAQMILINISREAASMTAYGKLQLSENAQTLIGQVAASAPPLDMNKLGMVYITRIMGSTSGGTTRSVVLEQYRWDDPGTNRGYRVSGYAPLSKIWSCSNWGGAGAGAGTCAVPSGSSAPVVSMMSGQLLDGEVIYVVEVFYKFNMLFQSFSVGGFSTPAAVTDFYSMTVF</sequence>
<dbReference type="InterPro" id="IPR012495">
    <property type="entry name" value="TadE-like_dom"/>
</dbReference>
<dbReference type="Pfam" id="PF07811">
    <property type="entry name" value="TadE"/>
    <property type="match status" value="1"/>
</dbReference>
<dbReference type="AlphaFoldDB" id="A0A6L8MKR1"/>
<accession>A0A6L8MKR1</accession>
<organism evidence="2 3">
    <name type="scientific">Duganella lactea</name>
    <dbReference type="NCBI Taxonomy" id="2692173"/>
    <lineage>
        <taxon>Bacteria</taxon>
        <taxon>Pseudomonadati</taxon>
        <taxon>Pseudomonadota</taxon>
        <taxon>Betaproteobacteria</taxon>
        <taxon>Burkholderiales</taxon>
        <taxon>Oxalobacteraceae</taxon>
        <taxon>Telluria group</taxon>
        <taxon>Duganella</taxon>
    </lineage>
</organism>
<comment type="caution">
    <text evidence="2">The sequence shown here is derived from an EMBL/GenBank/DDBJ whole genome shotgun (WGS) entry which is preliminary data.</text>
</comment>